<gene>
    <name evidence="1" type="ORF">EJF14_30670</name>
</gene>
<evidence type="ECO:0000313" key="1">
    <source>
        <dbReference type="EMBL" id="QFZ27688.1"/>
    </source>
</evidence>
<sequence length="732" mass="81979">MSNSEDLPILSPKDNMNENDALSLNDDDALYNMDVDIPNNGQESTTAGSEETSAQLEPNDLTMDIFDDSNLKSLNPSDAQKSNDTADDDSSKNEGIASKNSPTSIEGDANVKEETSQSKNITDSVATDEKSASTESIEDATKEDELVAKTKKSTPRIVDDDELEVKKEPELEEHLSDSEYENVNGKAHDKGPSLDINADDKTRIRQTHAIIIPSYASWFNMRKIHQIERDSLPEFFNTSHPSKSPKIYANYRNFMINAYRLNPNEYLTLTSCRRNLVGDVGTLMRVHRFLNKWGLINYQVNPQFKPAYALEKLPNGSSVGLPYAGDFHVQYDTPRGLFPFNTHRVNANNVNIEKLKQLVESENFMNGEKTTSSEDKTSDEPPSKKQKKSEDDWSPKELANLLLGIKKYKNDWYKIAKHVGDRKPQECILKFLSIPIEDEFDTVEKKDLGILKFAPNFPVTSVDNPVISNLIFMTTLVDNEVVKAASSRASKVIDERFFERVREVYKDKEEEQVKKESENENEGRSDQHSSSSKPSEGGDEELDSLLKETSGSGDTGVIEDAATAVFGSVAARSHLFANYEEREMQKITTTILNQELNKIDVKLTKIKELEKIFQRERQNLAQQQNEVFLDRLALAKSTAGVTSKLNEVISILKGVTSGGASNGSEDIEKASKLLTDVQPLLFKANGKDFVPTEKKDEEPANAEDEANKAAKRNSVVKPLSIERPQSFKVWVP</sequence>
<dbReference type="EMBL" id="CP038486">
    <property type="protein sequence ID" value="QFZ27688.1"/>
    <property type="molecule type" value="Genomic_DNA"/>
</dbReference>
<evidence type="ECO:0000313" key="2">
    <source>
        <dbReference type="Proteomes" id="UP000326582"/>
    </source>
</evidence>
<protein>
    <submittedName>
        <fullName evidence="1">SWI SNF complex subunit</fullName>
    </submittedName>
</protein>
<keyword evidence="2" id="KW-1185">Reference proteome</keyword>
<organism evidence="1 2">
    <name type="scientific">Clavispora lusitaniae</name>
    <name type="common">Candida lusitaniae</name>
    <dbReference type="NCBI Taxonomy" id="36911"/>
    <lineage>
        <taxon>Eukaryota</taxon>
        <taxon>Fungi</taxon>
        <taxon>Dikarya</taxon>
        <taxon>Ascomycota</taxon>
        <taxon>Saccharomycotina</taxon>
        <taxon>Pichiomycetes</taxon>
        <taxon>Metschnikowiaceae</taxon>
        <taxon>Clavispora</taxon>
    </lineage>
</organism>
<reference evidence="2" key="1">
    <citation type="journal article" date="2019" name="MBio">
        <title>Comparative genomics for the elucidation of multidrug resistance (MDR) in Candida lusitaniae.</title>
        <authorList>
            <person name="Kannan A."/>
            <person name="Asner S.A."/>
            <person name="Trachsel E."/>
            <person name="Kelly S."/>
            <person name="Parker J."/>
            <person name="Sanglard D."/>
        </authorList>
    </citation>
    <scope>NUCLEOTIDE SEQUENCE [LARGE SCALE GENOMIC DNA]</scope>
    <source>
        <strain evidence="2">P1</strain>
    </source>
</reference>
<proteinExistence type="predicted"/>
<name>A0ACD0WK52_CLALS</name>
<accession>A0ACD0WK52</accession>
<dbReference type="Proteomes" id="UP000326582">
    <property type="component" value="Chromosome 3"/>
</dbReference>